<protein>
    <recommendedName>
        <fullName evidence="6">Peptidase S54 rhomboid domain-containing protein</fullName>
    </recommendedName>
</protein>
<evidence type="ECO:0000256" key="1">
    <source>
        <dbReference type="ARBA" id="ARBA00004141"/>
    </source>
</evidence>
<evidence type="ECO:0000256" key="3">
    <source>
        <dbReference type="ARBA" id="ARBA00022989"/>
    </source>
</evidence>
<evidence type="ECO:0000313" key="7">
    <source>
        <dbReference type="EMBL" id="GLR27177.1"/>
    </source>
</evidence>
<evidence type="ECO:0000256" key="2">
    <source>
        <dbReference type="ARBA" id="ARBA00022692"/>
    </source>
</evidence>
<proteinExistence type="predicted"/>
<feature type="transmembrane region" description="Helical" evidence="5">
    <location>
        <begin position="45"/>
        <end position="71"/>
    </location>
</feature>
<dbReference type="Gene3D" id="1.20.1540.10">
    <property type="entry name" value="Rhomboid-like"/>
    <property type="match status" value="1"/>
</dbReference>
<dbReference type="EMBL" id="BSOJ01000028">
    <property type="protein sequence ID" value="GLR27177.1"/>
    <property type="molecule type" value="Genomic_DNA"/>
</dbReference>
<keyword evidence="2 5" id="KW-0812">Transmembrane</keyword>
<comment type="subcellular location">
    <subcellularLocation>
        <location evidence="1">Membrane</location>
        <topology evidence="1">Multi-pass membrane protein</topology>
    </subcellularLocation>
</comment>
<feature type="transmembrane region" description="Helical" evidence="5">
    <location>
        <begin position="83"/>
        <end position="100"/>
    </location>
</feature>
<comment type="caution">
    <text evidence="7">The sequence shown here is derived from an EMBL/GenBank/DDBJ whole genome shotgun (WGS) entry which is preliminary data.</text>
</comment>
<feature type="domain" description="Peptidase S54 rhomboid" evidence="6">
    <location>
        <begin position="49"/>
        <end position="191"/>
    </location>
</feature>
<dbReference type="Pfam" id="PF01694">
    <property type="entry name" value="Rhomboid"/>
    <property type="match status" value="1"/>
</dbReference>
<feature type="transmembrane region" description="Helical" evidence="5">
    <location>
        <begin position="12"/>
        <end position="33"/>
    </location>
</feature>
<feature type="transmembrane region" description="Helical" evidence="5">
    <location>
        <begin position="174"/>
        <end position="192"/>
    </location>
</feature>
<keyword evidence="3 5" id="KW-1133">Transmembrane helix</keyword>
<feature type="transmembrane region" description="Helical" evidence="5">
    <location>
        <begin position="106"/>
        <end position="129"/>
    </location>
</feature>
<dbReference type="InterPro" id="IPR035952">
    <property type="entry name" value="Rhomboid-like_sf"/>
</dbReference>
<reference evidence="8" key="1">
    <citation type="journal article" date="2019" name="Int. J. Syst. Evol. Microbiol.">
        <title>The Global Catalogue of Microorganisms (GCM) 10K type strain sequencing project: providing services to taxonomists for standard genome sequencing and annotation.</title>
        <authorList>
            <consortium name="The Broad Institute Genomics Platform"/>
            <consortium name="The Broad Institute Genome Sequencing Center for Infectious Disease"/>
            <person name="Wu L."/>
            <person name="Ma J."/>
        </authorList>
    </citation>
    <scope>NUCLEOTIDE SEQUENCE [LARGE SCALE GENOMIC DNA]</scope>
    <source>
        <strain evidence="8">NBRC 105857</strain>
    </source>
</reference>
<evidence type="ECO:0000259" key="6">
    <source>
        <dbReference type="Pfam" id="PF01694"/>
    </source>
</evidence>
<evidence type="ECO:0000313" key="8">
    <source>
        <dbReference type="Proteomes" id="UP001156664"/>
    </source>
</evidence>
<keyword evidence="4 5" id="KW-0472">Membrane</keyword>
<evidence type="ECO:0000256" key="5">
    <source>
        <dbReference type="SAM" id="Phobius"/>
    </source>
</evidence>
<dbReference type="Proteomes" id="UP001156664">
    <property type="component" value="Unassembled WGS sequence"/>
</dbReference>
<dbReference type="InterPro" id="IPR022764">
    <property type="entry name" value="Peptidase_S54_rhomboid_dom"/>
</dbReference>
<evidence type="ECO:0000256" key="4">
    <source>
        <dbReference type="ARBA" id="ARBA00023136"/>
    </source>
</evidence>
<name>A0ABQ5YSY9_9BURK</name>
<sequence length="205" mass="22948">MRNYTPDKPDFRLYLPSIAIAVAAFATQLYFPLFYRQHTDLFDSFFIYLLLAQFVHLSWTHLALNLAGMALLNWGFERVLHPWQWLLTQLASLFAVAFYLEFVEPIQWYCGLSGALHFQFAVCLALAWCQPNRPQNTSLPLTLLSVGLAAKLTVEWAQGPHVDAHIGGAIATQAHRGGIVLGFAYAALLLAFRRAASNRAKPASP</sequence>
<keyword evidence="8" id="KW-1185">Reference proteome</keyword>
<gene>
    <name evidence="7" type="ORF">GCM10007875_22680</name>
</gene>
<organism evidence="7 8">
    <name type="scientific">Limnobacter litoralis</name>
    <dbReference type="NCBI Taxonomy" id="481366"/>
    <lineage>
        <taxon>Bacteria</taxon>
        <taxon>Pseudomonadati</taxon>
        <taxon>Pseudomonadota</taxon>
        <taxon>Betaproteobacteria</taxon>
        <taxon>Burkholderiales</taxon>
        <taxon>Burkholderiaceae</taxon>
        <taxon>Limnobacter</taxon>
    </lineage>
</organism>
<accession>A0ABQ5YSY9</accession>
<dbReference type="SUPFAM" id="SSF144091">
    <property type="entry name" value="Rhomboid-like"/>
    <property type="match status" value="1"/>
</dbReference>
<dbReference type="RefSeq" id="WP_284281911.1">
    <property type="nucleotide sequence ID" value="NZ_BSOJ01000028.1"/>
</dbReference>